<name>A0ACB8Y2U2_ARCLA</name>
<organism evidence="1 2">
    <name type="scientific">Arctium lappa</name>
    <name type="common">Greater burdock</name>
    <name type="synonym">Lappa major</name>
    <dbReference type="NCBI Taxonomy" id="4217"/>
    <lineage>
        <taxon>Eukaryota</taxon>
        <taxon>Viridiplantae</taxon>
        <taxon>Streptophyta</taxon>
        <taxon>Embryophyta</taxon>
        <taxon>Tracheophyta</taxon>
        <taxon>Spermatophyta</taxon>
        <taxon>Magnoliopsida</taxon>
        <taxon>eudicotyledons</taxon>
        <taxon>Gunneridae</taxon>
        <taxon>Pentapetalae</taxon>
        <taxon>asterids</taxon>
        <taxon>campanulids</taxon>
        <taxon>Asterales</taxon>
        <taxon>Asteraceae</taxon>
        <taxon>Carduoideae</taxon>
        <taxon>Cardueae</taxon>
        <taxon>Arctiinae</taxon>
        <taxon>Arctium</taxon>
    </lineage>
</organism>
<accession>A0ACB8Y2U2</accession>
<protein>
    <submittedName>
        <fullName evidence="1">Uncharacterized protein</fullName>
    </submittedName>
</protein>
<evidence type="ECO:0000313" key="2">
    <source>
        <dbReference type="Proteomes" id="UP001055879"/>
    </source>
</evidence>
<reference evidence="2" key="1">
    <citation type="journal article" date="2022" name="Mol. Ecol. Resour.">
        <title>The genomes of chicory, endive, great burdock and yacon provide insights into Asteraceae palaeo-polyploidization history and plant inulin production.</title>
        <authorList>
            <person name="Fan W."/>
            <person name="Wang S."/>
            <person name="Wang H."/>
            <person name="Wang A."/>
            <person name="Jiang F."/>
            <person name="Liu H."/>
            <person name="Zhao H."/>
            <person name="Xu D."/>
            <person name="Zhang Y."/>
        </authorList>
    </citation>
    <scope>NUCLEOTIDE SEQUENCE [LARGE SCALE GENOMIC DNA]</scope>
    <source>
        <strain evidence="2">cv. Niubang</strain>
    </source>
</reference>
<gene>
    <name evidence="1" type="ORF">L6452_37013</name>
</gene>
<comment type="caution">
    <text evidence="1">The sequence shown here is derived from an EMBL/GenBank/DDBJ whole genome shotgun (WGS) entry which is preliminary data.</text>
</comment>
<dbReference type="EMBL" id="CM042060">
    <property type="protein sequence ID" value="KAI3677745.1"/>
    <property type="molecule type" value="Genomic_DNA"/>
</dbReference>
<dbReference type="Proteomes" id="UP001055879">
    <property type="component" value="Linkage Group LG14"/>
</dbReference>
<keyword evidence="2" id="KW-1185">Reference proteome</keyword>
<reference evidence="1 2" key="2">
    <citation type="journal article" date="2022" name="Mol. Ecol. Resour.">
        <title>The genomes of chicory, endive, great burdock and yacon provide insights into Asteraceae paleo-polyploidization history and plant inulin production.</title>
        <authorList>
            <person name="Fan W."/>
            <person name="Wang S."/>
            <person name="Wang H."/>
            <person name="Wang A."/>
            <person name="Jiang F."/>
            <person name="Liu H."/>
            <person name="Zhao H."/>
            <person name="Xu D."/>
            <person name="Zhang Y."/>
        </authorList>
    </citation>
    <scope>NUCLEOTIDE SEQUENCE [LARGE SCALE GENOMIC DNA]</scope>
    <source>
        <strain evidence="2">cv. Niubang</strain>
    </source>
</reference>
<proteinExistence type="predicted"/>
<sequence>MAGMIMMMMKVLCVVVACMVVAAPYAEAAIISCGQVFDKTKPCLDYLRGGGSVPTVCCNAVKGLNNESKSTADRKLVCGCIKTALAVFTGINLDNALGLPGKCGVTFPYAISPKTDCSKYVHIDTLFIN</sequence>
<evidence type="ECO:0000313" key="1">
    <source>
        <dbReference type="EMBL" id="KAI3677745.1"/>
    </source>
</evidence>